<evidence type="ECO:0000256" key="1">
    <source>
        <dbReference type="ARBA" id="ARBA00022443"/>
    </source>
</evidence>
<accession>A0A8D3CA27</accession>
<dbReference type="AlphaFoldDB" id="A0A8D3CA27"/>
<dbReference type="SUPFAM" id="SSF50044">
    <property type="entry name" value="SH3-domain"/>
    <property type="match status" value="1"/>
</dbReference>
<name>A0A8D3CA27_SCOMX</name>
<dbReference type="SMART" id="SM00326">
    <property type="entry name" value="SH3"/>
    <property type="match status" value="1"/>
</dbReference>
<dbReference type="GO" id="GO:0051017">
    <property type="term" value="P:actin filament bundle assembly"/>
    <property type="evidence" value="ECO:0007669"/>
    <property type="project" value="TreeGrafter"/>
</dbReference>
<evidence type="ECO:0000256" key="2">
    <source>
        <dbReference type="PROSITE-ProRule" id="PRU00192"/>
    </source>
</evidence>
<feature type="compositionally biased region" description="Low complexity" evidence="3">
    <location>
        <begin position="337"/>
        <end position="369"/>
    </location>
</feature>
<feature type="compositionally biased region" description="Polar residues" evidence="3">
    <location>
        <begin position="405"/>
        <end position="420"/>
    </location>
</feature>
<keyword evidence="1 2" id="KW-0728">SH3 domain</keyword>
<dbReference type="InterPro" id="IPR027267">
    <property type="entry name" value="AH/BAR_dom_sf"/>
</dbReference>
<organism evidence="6 7">
    <name type="scientific">Scophthalmus maximus</name>
    <name type="common">Turbot</name>
    <name type="synonym">Psetta maxima</name>
    <dbReference type="NCBI Taxonomy" id="52904"/>
    <lineage>
        <taxon>Eukaryota</taxon>
        <taxon>Metazoa</taxon>
        <taxon>Chordata</taxon>
        <taxon>Craniata</taxon>
        <taxon>Vertebrata</taxon>
        <taxon>Euteleostomi</taxon>
        <taxon>Actinopterygii</taxon>
        <taxon>Neopterygii</taxon>
        <taxon>Teleostei</taxon>
        <taxon>Neoteleostei</taxon>
        <taxon>Acanthomorphata</taxon>
        <taxon>Carangaria</taxon>
        <taxon>Pleuronectiformes</taxon>
        <taxon>Pleuronectoidei</taxon>
        <taxon>Scophthalmidae</taxon>
        <taxon>Scophthalmus</taxon>
    </lineage>
</organism>
<evidence type="ECO:0000259" key="4">
    <source>
        <dbReference type="PROSITE" id="PS50002"/>
    </source>
</evidence>
<dbReference type="Pfam" id="PF14604">
    <property type="entry name" value="SH3_9"/>
    <property type="match status" value="1"/>
</dbReference>
<protein>
    <submittedName>
        <fullName evidence="6">BAR/IMD domain containing adaptor protein 2 like 2a</fullName>
    </submittedName>
</protein>
<dbReference type="InterPro" id="IPR013606">
    <property type="entry name" value="I-BAR_dom"/>
</dbReference>
<evidence type="ECO:0000259" key="5">
    <source>
        <dbReference type="PROSITE" id="PS51338"/>
    </source>
</evidence>
<dbReference type="GO" id="GO:0005829">
    <property type="term" value="C:cytosol"/>
    <property type="evidence" value="ECO:0007669"/>
    <property type="project" value="TreeGrafter"/>
</dbReference>
<feature type="compositionally biased region" description="Polar residues" evidence="3">
    <location>
        <begin position="251"/>
        <end position="261"/>
    </location>
</feature>
<evidence type="ECO:0000256" key="3">
    <source>
        <dbReference type="SAM" id="MobiDB-lite"/>
    </source>
</evidence>
<feature type="region of interest" description="Disordered" evidence="3">
    <location>
        <begin position="325"/>
        <end position="454"/>
    </location>
</feature>
<feature type="region of interest" description="Disordered" evidence="3">
    <location>
        <begin position="243"/>
        <end position="268"/>
    </location>
</feature>
<dbReference type="GO" id="GO:0051764">
    <property type="term" value="P:actin crosslink formation"/>
    <property type="evidence" value="ECO:0007669"/>
    <property type="project" value="TreeGrafter"/>
</dbReference>
<dbReference type="GeneTree" id="ENSGT00940000153560"/>
<evidence type="ECO:0000313" key="6">
    <source>
        <dbReference type="Ensembl" id="ENSSMAP00000044135.1"/>
    </source>
</evidence>
<dbReference type="GO" id="GO:0005654">
    <property type="term" value="C:nucleoplasm"/>
    <property type="evidence" value="ECO:0007669"/>
    <property type="project" value="TreeGrafter"/>
</dbReference>
<dbReference type="Gene3D" id="1.20.1270.60">
    <property type="entry name" value="Arfaptin homology (AH) domain/BAR domain"/>
    <property type="match status" value="1"/>
</dbReference>
<reference evidence="6" key="2">
    <citation type="submission" date="2025-08" db="UniProtKB">
        <authorList>
            <consortium name="Ensembl"/>
        </authorList>
    </citation>
    <scope>IDENTIFICATION</scope>
</reference>
<dbReference type="GO" id="GO:0007009">
    <property type="term" value="P:plasma membrane organization"/>
    <property type="evidence" value="ECO:0007669"/>
    <property type="project" value="InterPro"/>
</dbReference>
<dbReference type="PANTHER" id="PTHR14206:SF5">
    <property type="entry name" value="BRAIN-SPECIFIC ANGIOGENESIS INHIBITOR 1-ASSOCIATED PROTEIN 2-LIKE PROTEIN 2"/>
    <property type="match status" value="1"/>
</dbReference>
<dbReference type="InterPro" id="IPR027681">
    <property type="entry name" value="IRSp53/IRTKS/Pinkbar"/>
</dbReference>
<reference evidence="6" key="1">
    <citation type="submission" date="2023-05" db="EMBL/GenBank/DDBJ databases">
        <title>High-quality long-read genome of Scophthalmus maximus.</title>
        <authorList>
            <person name="Lien S."/>
            <person name="Martinez P."/>
        </authorList>
    </citation>
    <scope>NUCLEOTIDE SEQUENCE [LARGE SCALE GENOMIC DNA]</scope>
</reference>
<dbReference type="InterPro" id="IPR001452">
    <property type="entry name" value="SH3_domain"/>
</dbReference>
<gene>
    <name evidence="6" type="primary">baiap2l2a</name>
</gene>
<dbReference type="Proteomes" id="UP000694558">
    <property type="component" value="Chromosome 19"/>
</dbReference>
<dbReference type="SUPFAM" id="SSF103657">
    <property type="entry name" value="BAR/IMD domain-like"/>
    <property type="match status" value="1"/>
</dbReference>
<feature type="compositionally biased region" description="Pro residues" evidence="3">
    <location>
        <begin position="370"/>
        <end position="382"/>
    </location>
</feature>
<dbReference type="GO" id="GO:0030838">
    <property type="term" value="P:positive regulation of actin filament polymerization"/>
    <property type="evidence" value="ECO:0007669"/>
    <property type="project" value="TreeGrafter"/>
</dbReference>
<dbReference type="Gene3D" id="2.30.30.40">
    <property type="entry name" value="SH3 Domains"/>
    <property type="match status" value="1"/>
</dbReference>
<dbReference type="InterPro" id="IPR036028">
    <property type="entry name" value="SH3-like_dom_sf"/>
</dbReference>
<feature type="domain" description="SH3" evidence="4">
    <location>
        <begin position="269"/>
        <end position="333"/>
    </location>
</feature>
<dbReference type="PROSITE" id="PS51338">
    <property type="entry name" value="IMD"/>
    <property type="match status" value="1"/>
</dbReference>
<sequence length="454" mass="50683">MKSLIDFLKMGLIISLSNISHQQSLMDEFNPSLQKLVSLGNSYVRAFNALAVTSEAYFSALAKIGEKAFNTASLRSLGDVLIQISESQRSLTLELDGVFRWFSMEVLQEMDNNVRLDRDYISGSRNHYEMEVHNQAVALERHLRRGTNQDSSEYVQFLRESHGEALKEEERRYRFLAEKHCGLIQSIARLMNKIGGSFQQNRAAWTEEVNATREPEARRRAAVDDTMEVKREEIRKSREDLRLGKIPSRAPSPQESISRSLADSVGGGGGTQYTRALVAHQPAGSNPTLLPFDRGELITVMVQQPRNGWLYGRADSSSRQGWFPASFVEPVDDPPKSTSSRNSTLRGSSSSSSMSNLFDQQRSSSHSGAAPPPPPPSPPPTSPLSSYQHSEMQPLAPTPDRRAESNVQNKRSQPHGSQPSDHNRLFPRGTNPFATVKLKPTATNDRSSPCLYRR</sequence>
<evidence type="ECO:0000313" key="7">
    <source>
        <dbReference type="Proteomes" id="UP000694558"/>
    </source>
</evidence>
<dbReference type="Pfam" id="PF08397">
    <property type="entry name" value="IMD"/>
    <property type="match status" value="1"/>
</dbReference>
<feature type="domain" description="IMD" evidence="5">
    <location>
        <begin position="1"/>
        <end position="232"/>
    </location>
</feature>
<proteinExistence type="predicted"/>
<dbReference type="PANTHER" id="PTHR14206">
    <property type="entry name" value="BRAIN-SPECIFIC ANGIOGENESIS INHIBITOR 1-ASSOCIATED PROTEIN 2"/>
    <property type="match status" value="1"/>
</dbReference>
<dbReference type="PROSITE" id="PS50002">
    <property type="entry name" value="SH3"/>
    <property type="match status" value="1"/>
</dbReference>
<dbReference type="Ensembl" id="ENSSMAT00000058636.1">
    <property type="protein sequence ID" value="ENSSMAP00000044135.1"/>
    <property type="gene ID" value="ENSSMAG00000007259.2"/>
</dbReference>